<sequence length="500" mass="56921">MDTSDQIVHLLRRAGFAAEPEDIERGIAQGLGQTVNRLVGFEQASEIDLIVNGLDVDEPQAPPRFLETLQIWWLHAMASTRRPLQEKMVLFWHGLFATSKDGVKDVRQMYLQNQNFRGNFNPDTGRIVNPDPGSPFPVGNFQQMLVYLTKDPAMLYWLDNRLNRRLNDEVGGNENYARELHELFSMGPEDVVAQVPNYTERDVRQAARALTGWTVNIRLDELNNFPRTFRFDAERHDPGPYEHLGHVGGDNADFIFRNLVTHRHPGQQQSAVGRFLGFRLFSFFGYENPEPEIVNALADVFDGANGEVPYEIRNMLRTIFMPGNPVSEAFYSAQAFRAHVKSPTEYLVGSLQLLRPSGLDWQDAHTKAFITRSLRDMGQTLFRPPSVNGWREGLGWMNASLAMARFNFANDLTSGPRKDQPLFDVHVFLERSDLQLASFDEIVDVTTLLLLQAPVADQDRQMLVNYMNAPINVIDEAERLEIKVRGLIHLIMCMSAYQLS</sequence>
<dbReference type="Proteomes" id="UP000019141">
    <property type="component" value="Unassembled WGS sequence"/>
</dbReference>
<dbReference type="AlphaFoldDB" id="W4LF98"/>
<proteinExistence type="predicted"/>
<gene>
    <name evidence="1" type="ORF">ETSY1_25320</name>
</gene>
<keyword evidence="2" id="KW-1185">Reference proteome</keyword>
<dbReference type="EMBL" id="AZHW01000747">
    <property type="protein sequence ID" value="ETW96758.1"/>
    <property type="molecule type" value="Genomic_DNA"/>
</dbReference>
<accession>W4LF98</accession>
<organism evidence="1 2">
    <name type="scientific">Entotheonella factor</name>
    <dbReference type="NCBI Taxonomy" id="1429438"/>
    <lineage>
        <taxon>Bacteria</taxon>
        <taxon>Pseudomonadati</taxon>
        <taxon>Nitrospinota/Tectimicrobiota group</taxon>
        <taxon>Candidatus Tectimicrobiota</taxon>
        <taxon>Candidatus Entotheonellia</taxon>
        <taxon>Candidatus Entotheonellales</taxon>
        <taxon>Candidatus Entotheonellaceae</taxon>
        <taxon>Candidatus Entotheonella</taxon>
    </lineage>
</organism>
<evidence type="ECO:0000313" key="2">
    <source>
        <dbReference type="Proteomes" id="UP000019141"/>
    </source>
</evidence>
<protein>
    <recommendedName>
        <fullName evidence="3">DUF1800 domain-containing protein</fullName>
    </recommendedName>
</protein>
<name>W4LF98_ENTF1</name>
<reference evidence="1 2" key="1">
    <citation type="journal article" date="2014" name="Nature">
        <title>An environmental bacterial taxon with a large and distinct metabolic repertoire.</title>
        <authorList>
            <person name="Wilson M.C."/>
            <person name="Mori T."/>
            <person name="Ruckert C."/>
            <person name="Uria A.R."/>
            <person name="Helf M.J."/>
            <person name="Takada K."/>
            <person name="Gernert C."/>
            <person name="Steffens U.A."/>
            <person name="Heycke N."/>
            <person name="Schmitt S."/>
            <person name="Rinke C."/>
            <person name="Helfrich E.J."/>
            <person name="Brachmann A.O."/>
            <person name="Gurgui C."/>
            <person name="Wakimoto T."/>
            <person name="Kracht M."/>
            <person name="Crusemann M."/>
            <person name="Hentschel U."/>
            <person name="Abe I."/>
            <person name="Matsunaga S."/>
            <person name="Kalinowski J."/>
            <person name="Takeyama H."/>
            <person name="Piel J."/>
        </authorList>
    </citation>
    <scope>NUCLEOTIDE SEQUENCE [LARGE SCALE GENOMIC DNA]</scope>
    <source>
        <strain evidence="2">TSY1</strain>
    </source>
</reference>
<evidence type="ECO:0008006" key="3">
    <source>
        <dbReference type="Google" id="ProtNLM"/>
    </source>
</evidence>
<dbReference type="HOGENOM" id="CLU_026001_1_0_7"/>
<comment type="caution">
    <text evidence="1">The sequence shown here is derived from an EMBL/GenBank/DDBJ whole genome shotgun (WGS) entry which is preliminary data.</text>
</comment>
<dbReference type="Pfam" id="PF08811">
    <property type="entry name" value="DUF1800"/>
    <property type="match status" value="1"/>
</dbReference>
<evidence type="ECO:0000313" key="1">
    <source>
        <dbReference type="EMBL" id="ETW96758.1"/>
    </source>
</evidence>
<dbReference type="InterPro" id="IPR014917">
    <property type="entry name" value="DUF1800"/>
</dbReference>